<dbReference type="Pfam" id="PF06039">
    <property type="entry name" value="Mqo"/>
    <property type="match status" value="1"/>
</dbReference>
<organism evidence="12 13">
    <name type="scientific">Kluyvera cryocrescens</name>
    <name type="common">Kluyvera citrophila</name>
    <dbReference type="NCBI Taxonomy" id="580"/>
    <lineage>
        <taxon>Bacteria</taxon>
        <taxon>Pseudomonadati</taxon>
        <taxon>Pseudomonadota</taxon>
        <taxon>Gammaproteobacteria</taxon>
        <taxon>Enterobacterales</taxon>
        <taxon>Enterobacteriaceae</taxon>
        <taxon>Kluyvera</taxon>
    </lineage>
</organism>
<evidence type="ECO:0000256" key="1">
    <source>
        <dbReference type="ARBA" id="ARBA00001139"/>
    </source>
</evidence>
<dbReference type="AlphaFoldDB" id="A0A485BYF8"/>
<dbReference type="EMBL" id="CAADJD010000023">
    <property type="protein sequence ID" value="VFS78081.1"/>
    <property type="molecule type" value="Genomic_DNA"/>
</dbReference>
<evidence type="ECO:0000256" key="3">
    <source>
        <dbReference type="ARBA" id="ARBA00005012"/>
    </source>
</evidence>
<keyword evidence="9 12" id="KW-0560">Oxidoreductase</keyword>
<name>A0A485BYF8_KLUCR</name>
<sequence>MLDLLEKVFKEKMQTAEWQQKIRAVVPTYGSTLTENPHLIDQTLAYTSEVLGCVTKLRAKPIRFPRFRHRRSRSK</sequence>
<keyword evidence="6" id="KW-0816">Tricarboxylic acid cycle</keyword>
<proteinExistence type="inferred from homology"/>
<evidence type="ECO:0000256" key="11">
    <source>
        <dbReference type="ARBA" id="ARBA00031550"/>
    </source>
</evidence>
<comment type="cofactor">
    <cofactor evidence="2">
        <name>FAD</name>
        <dbReference type="ChEBI" id="CHEBI:57692"/>
    </cofactor>
</comment>
<evidence type="ECO:0000256" key="8">
    <source>
        <dbReference type="ARBA" id="ARBA00022827"/>
    </source>
</evidence>
<dbReference type="GO" id="GO:0006099">
    <property type="term" value="P:tricarboxylic acid cycle"/>
    <property type="evidence" value="ECO:0007669"/>
    <property type="project" value="UniProtKB-UniPathway"/>
</dbReference>
<evidence type="ECO:0000313" key="13">
    <source>
        <dbReference type="Proteomes" id="UP000401081"/>
    </source>
</evidence>
<keyword evidence="13" id="KW-1185">Reference proteome</keyword>
<evidence type="ECO:0000256" key="10">
    <source>
        <dbReference type="ARBA" id="ARBA00030660"/>
    </source>
</evidence>
<dbReference type="Proteomes" id="UP000401081">
    <property type="component" value="Unassembled WGS sequence"/>
</dbReference>
<protein>
    <recommendedName>
        <fullName evidence="5">malate dehydrogenase (quinone)</fullName>
        <ecNumber evidence="5">1.1.5.4</ecNumber>
    </recommendedName>
    <alternativeName>
        <fullName evidence="11">MQO</fullName>
    </alternativeName>
    <alternativeName>
        <fullName evidence="10">Malate dehydrogenase [quinone]</fullName>
    </alternativeName>
</protein>
<evidence type="ECO:0000256" key="4">
    <source>
        <dbReference type="ARBA" id="ARBA00006389"/>
    </source>
</evidence>
<accession>A0A485BYF8</accession>
<evidence type="ECO:0000256" key="9">
    <source>
        <dbReference type="ARBA" id="ARBA00023002"/>
    </source>
</evidence>
<comment type="catalytic activity">
    <reaction evidence="1">
        <text>(S)-malate + a quinone = a quinol + oxaloacetate</text>
        <dbReference type="Rhea" id="RHEA:46012"/>
        <dbReference type="ChEBI" id="CHEBI:15589"/>
        <dbReference type="ChEBI" id="CHEBI:16452"/>
        <dbReference type="ChEBI" id="CHEBI:24646"/>
        <dbReference type="ChEBI" id="CHEBI:132124"/>
        <dbReference type="EC" id="1.1.5.4"/>
    </reaction>
</comment>
<dbReference type="GO" id="GO:0008924">
    <property type="term" value="F:L-malate dehydrogenase (quinone) activity"/>
    <property type="evidence" value="ECO:0007669"/>
    <property type="project" value="UniProtKB-EC"/>
</dbReference>
<dbReference type="EC" id="1.1.5.4" evidence="5"/>
<reference evidence="12 13" key="1">
    <citation type="submission" date="2019-03" db="EMBL/GenBank/DDBJ databases">
        <authorList>
            <consortium name="Pathogen Informatics"/>
        </authorList>
    </citation>
    <scope>NUCLEOTIDE SEQUENCE [LARGE SCALE GENOMIC DNA]</scope>
    <source>
        <strain evidence="12 13">NCTC12993</strain>
    </source>
</reference>
<evidence type="ECO:0000256" key="7">
    <source>
        <dbReference type="ARBA" id="ARBA00022630"/>
    </source>
</evidence>
<dbReference type="InterPro" id="IPR006231">
    <property type="entry name" value="MQO"/>
</dbReference>
<evidence type="ECO:0000256" key="5">
    <source>
        <dbReference type="ARBA" id="ARBA00013026"/>
    </source>
</evidence>
<evidence type="ECO:0000256" key="2">
    <source>
        <dbReference type="ARBA" id="ARBA00001974"/>
    </source>
</evidence>
<gene>
    <name evidence="12" type="primary">mqo_2</name>
    <name evidence="12" type="ORF">NCTC12993_05685</name>
</gene>
<comment type="pathway">
    <text evidence="3">Carbohydrate metabolism; tricarboxylic acid cycle; oxaloacetate from (S)-malate (quinone route): step 1/1.</text>
</comment>
<keyword evidence="8" id="KW-0274">FAD</keyword>
<keyword evidence="7" id="KW-0285">Flavoprotein</keyword>
<evidence type="ECO:0000256" key="6">
    <source>
        <dbReference type="ARBA" id="ARBA00022532"/>
    </source>
</evidence>
<evidence type="ECO:0000313" key="12">
    <source>
        <dbReference type="EMBL" id="VFS78081.1"/>
    </source>
</evidence>
<comment type="similarity">
    <text evidence="4">Belongs to the MQO family.</text>
</comment>
<dbReference type="UniPathway" id="UPA00223">
    <property type="reaction ID" value="UER01008"/>
</dbReference>